<organism evidence="8 9">
    <name type="scientific">Poseidonibacter parvus</name>
    <dbReference type="NCBI Taxonomy" id="1850254"/>
    <lineage>
        <taxon>Bacteria</taxon>
        <taxon>Pseudomonadati</taxon>
        <taxon>Campylobacterota</taxon>
        <taxon>Epsilonproteobacteria</taxon>
        <taxon>Campylobacterales</taxon>
        <taxon>Arcobacteraceae</taxon>
        <taxon>Poseidonibacter</taxon>
    </lineage>
</organism>
<evidence type="ECO:0000256" key="3">
    <source>
        <dbReference type="ARBA" id="ARBA00022723"/>
    </source>
</evidence>
<dbReference type="PROSITE" id="PS51007">
    <property type="entry name" value="CYTC"/>
    <property type="match status" value="1"/>
</dbReference>
<dbReference type="InterPro" id="IPR050597">
    <property type="entry name" value="Cytochrome_c_Oxidase_Subunit"/>
</dbReference>
<keyword evidence="4" id="KW-0249">Electron transport</keyword>
<dbReference type="Pfam" id="PF00034">
    <property type="entry name" value="Cytochrom_C"/>
    <property type="match status" value="1"/>
</dbReference>
<dbReference type="STRING" id="1850254.LPB137_10780"/>
<reference evidence="8 9" key="1">
    <citation type="submission" date="2017-01" db="EMBL/GenBank/DDBJ databases">
        <title>Genome sequencing of Arcobacter sp. LPB0137.</title>
        <authorList>
            <person name="Lee G.-W."/>
            <person name="Yi H."/>
        </authorList>
    </citation>
    <scope>NUCLEOTIDE SEQUENCE [LARGE SCALE GENOMIC DNA]</scope>
    <source>
        <strain evidence="8 9">LPB0137</strain>
    </source>
</reference>
<gene>
    <name evidence="8" type="ORF">LPB137_10780</name>
</gene>
<keyword evidence="2 6" id="KW-0349">Heme</keyword>
<accession>A0A1P8KP14</accession>
<dbReference type="GO" id="GO:0009055">
    <property type="term" value="F:electron transfer activity"/>
    <property type="evidence" value="ECO:0007669"/>
    <property type="project" value="InterPro"/>
</dbReference>
<dbReference type="Proteomes" id="UP000186074">
    <property type="component" value="Chromosome"/>
</dbReference>
<protein>
    <recommendedName>
        <fullName evidence="7">Cytochrome c domain-containing protein</fullName>
    </recommendedName>
</protein>
<dbReference type="SUPFAM" id="SSF46626">
    <property type="entry name" value="Cytochrome c"/>
    <property type="match status" value="1"/>
</dbReference>
<dbReference type="InterPro" id="IPR036909">
    <property type="entry name" value="Cyt_c-like_dom_sf"/>
</dbReference>
<dbReference type="PANTHER" id="PTHR33751:SF9">
    <property type="entry name" value="CYTOCHROME C4"/>
    <property type="match status" value="1"/>
</dbReference>
<evidence type="ECO:0000313" key="9">
    <source>
        <dbReference type="Proteomes" id="UP000186074"/>
    </source>
</evidence>
<feature type="domain" description="Cytochrome c" evidence="7">
    <location>
        <begin position="67"/>
        <end position="156"/>
    </location>
</feature>
<dbReference type="InterPro" id="IPR009056">
    <property type="entry name" value="Cyt_c-like_dom"/>
</dbReference>
<dbReference type="OrthoDB" id="5339742at2"/>
<name>A0A1P8KP14_9BACT</name>
<evidence type="ECO:0000256" key="4">
    <source>
        <dbReference type="ARBA" id="ARBA00022982"/>
    </source>
</evidence>
<keyword evidence="5 6" id="KW-0408">Iron</keyword>
<keyword evidence="9" id="KW-1185">Reference proteome</keyword>
<dbReference type="EMBL" id="CP019070">
    <property type="protein sequence ID" value="APW66297.1"/>
    <property type="molecule type" value="Genomic_DNA"/>
</dbReference>
<evidence type="ECO:0000256" key="2">
    <source>
        <dbReference type="ARBA" id="ARBA00022617"/>
    </source>
</evidence>
<evidence type="ECO:0000313" key="8">
    <source>
        <dbReference type="EMBL" id="APW66297.1"/>
    </source>
</evidence>
<dbReference type="Gene3D" id="1.10.760.10">
    <property type="entry name" value="Cytochrome c-like domain"/>
    <property type="match status" value="1"/>
</dbReference>
<keyword evidence="3 6" id="KW-0479">Metal-binding</keyword>
<evidence type="ECO:0000256" key="6">
    <source>
        <dbReference type="PROSITE-ProRule" id="PRU00433"/>
    </source>
</evidence>
<dbReference type="PANTHER" id="PTHR33751">
    <property type="entry name" value="CBB3-TYPE CYTOCHROME C OXIDASE SUBUNIT FIXP"/>
    <property type="match status" value="1"/>
</dbReference>
<evidence type="ECO:0000259" key="7">
    <source>
        <dbReference type="PROSITE" id="PS51007"/>
    </source>
</evidence>
<dbReference type="GO" id="GO:0046872">
    <property type="term" value="F:metal ion binding"/>
    <property type="evidence" value="ECO:0007669"/>
    <property type="project" value="UniProtKB-KW"/>
</dbReference>
<proteinExistence type="predicted"/>
<dbReference type="RefSeq" id="WP_076087905.1">
    <property type="nucleotide sequence ID" value="NZ_CP019070.1"/>
</dbReference>
<evidence type="ECO:0000256" key="5">
    <source>
        <dbReference type="ARBA" id="ARBA00023004"/>
    </source>
</evidence>
<dbReference type="KEGG" id="alp:LPB137_10780"/>
<keyword evidence="1" id="KW-0813">Transport</keyword>
<evidence type="ECO:0000256" key="1">
    <source>
        <dbReference type="ARBA" id="ARBA00022448"/>
    </source>
</evidence>
<dbReference type="AlphaFoldDB" id="A0A1P8KP14"/>
<dbReference type="GO" id="GO:0020037">
    <property type="term" value="F:heme binding"/>
    <property type="evidence" value="ECO:0007669"/>
    <property type="project" value="InterPro"/>
</dbReference>
<sequence length="164" mass="18244">MKNIIAVISTIIVLGLMAYTYTNGRAFQGGEAGKIIEDMKYLDNNSVKASLPKENENIEEDKIKALRDKAGSNSMFTVSNNYKSKCASCHGRDGSGLQNGKKLMGPKLIGQSEETLYKDLVDFKAGRKENLIMKGLLINLSEEDLKEYAKEISQFKARRDALEK</sequence>